<dbReference type="Pfam" id="PF08907">
    <property type="entry name" value="DUF1853"/>
    <property type="match status" value="1"/>
</dbReference>
<organism evidence="1 2">
    <name type="scientific">Antarcticibacterium arcticum</name>
    <dbReference type="NCBI Taxonomy" id="2585771"/>
    <lineage>
        <taxon>Bacteria</taxon>
        <taxon>Pseudomonadati</taxon>
        <taxon>Bacteroidota</taxon>
        <taxon>Flavobacteriia</taxon>
        <taxon>Flavobacteriales</taxon>
        <taxon>Flavobacteriaceae</taxon>
        <taxon>Antarcticibacterium</taxon>
    </lineage>
</organism>
<dbReference type="AlphaFoldDB" id="A0A5B8YG33"/>
<dbReference type="Proteomes" id="UP000321954">
    <property type="component" value="Chromosome"/>
</dbReference>
<dbReference type="KEGG" id="anp:FK178_03785"/>
<dbReference type="EMBL" id="CP042476">
    <property type="protein sequence ID" value="QED36885.1"/>
    <property type="molecule type" value="Genomic_DNA"/>
</dbReference>
<dbReference type="OrthoDB" id="1466769at2"/>
<dbReference type="InterPro" id="IPR015003">
    <property type="entry name" value="DUF1853"/>
</dbReference>
<keyword evidence="2" id="KW-1185">Reference proteome</keyword>
<proteinExistence type="predicted"/>
<reference evidence="1 2" key="1">
    <citation type="submission" date="2019-08" db="EMBL/GenBank/DDBJ databases">
        <title>Antarcticibacterium arcticum sp. nov., a bacterium isolated from marine sediment of the Canadian Beaufort Sea.</title>
        <authorList>
            <person name="Lee Y.M."/>
            <person name="Baek K."/>
            <person name="Lee D.-H."/>
            <person name="Shin S.C."/>
            <person name="Jin Y.K."/>
            <person name="Park Y."/>
        </authorList>
    </citation>
    <scope>NUCLEOTIDE SEQUENCE [LARGE SCALE GENOMIC DNA]</scope>
    <source>
        <strain evidence="1 2">PAMC 28998</strain>
    </source>
</reference>
<gene>
    <name evidence="1" type="ORF">FK178_03785</name>
</gene>
<sequence length="277" mass="33305">MNNRIKEQFWGFVKTPPLWNKTPLFGLTQFEFPQIKETDDFSPTYEIPELNSNFVLGKRMEFFFDHLLQHSEKYEVIVKNLQIFKGKITLGEIDFLIKDRKTSTPYHIELVYKFYLYDPSFKDPAARWIGPNRKDSLLQKISRLEEQQLPLLYEKETLQILNNYNLPVNEIEQQVCFKATLFLPKGIKQPDTREINTSCFAGYWIRIGDFTNFEYGDKLFHSPPKQDWPIDPSANEEWVTYIEIHFQIMELLQKKRSPLIWMRSGNNYFERFFVVWW</sequence>
<accession>A0A5B8YG33</accession>
<name>A0A5B8YG33_9FLAO</name>
<evidence type="ECO:0000313" key="2">
    <source>
        <dbReference type="Proteomes" id="UP000321954"/>
    </source>
</evidence>
<protein>
    <submittedName>
        <fullName evidence="1">DUF1853 family protein</fullName>
    </submittedName>
</protein>
<dbReference type="RefSeq" id="WP_146831155.1">
    <property type="nucleotide sequence ID" value="NZ_CP042476.1"/>
</dbReference>
<evidence type="ECO:0000313" key="1">
    <source>
        <dbReference type="EMBL" id="QED36885.1"/>
    </source>
</evidence>